<keyword evidence="4" id="KW-1185">Reference proteome</keyword>
<protein>
    <submittedName>
        <fullName evidence="3">SRPBCC domain-containing protein</fullName>
    </submittedName>
</protein>
<proteinExistence type="inferred from homology"/>
<evidence type="ECO:0000313" key="3">
    <source>
        <dbReference type="EMBL" id="MFC6197062.1"/>
    </source>
</evidence>
<accession>A0ABW1S792</accession>
<dbReference type="SUPFAM" id="SSF55961">
    <property type="entry name" value="Bet v1-like"/>
    <property type="match status" value="1"/>
</dbReference>
<dbReference type="Gene3D" id="3.30.530.20">
    <property type="match status" value="1"/>
</dbReference>
<organism evidence="3 4">
    <name type="scientific">Ponticaulis profundi</name>
    <dbReference type="NCBI Taxonomy" id="2665222"/>
    <lineage>
        <taxon>Bacteria</taxon>
        <taxon>Pseudomonadati</taxon>
        <taxon>Pseudomonadota</taxon>
        <taxon>Alphaproteobacteria</taxon>
        <taxon>Hyphomonadales</taxon>
        <taxon>Hyphomonadaceae</taxon>
        <taxon>Ponticaulis</taxon>
    </lineage>
</organism>
<evidence type="ECO:0000259" key="2">
    <source>
        <dbReference type="Pfam" id="PF08327"/>
    </source>
</evidence>
<dbReference type="InterPro" id="IPR023393">
    <property type="entry name" value="START-like_dom_sf"/>
</dbReference>
<dbReference type="Proteomes" id="UP001596303">
    <property type="component" value="Unassembled WGS sequence"/>
</dbReference>
<name>A0ABW1S792_9PROT</name>
<comment type="caution">
    <text evidence="3">The sequence shown here is derived from an EMBL/GenBank/DDBJ whole genome shotgun (WGS) entry which is preliminary data.</text>
</comment>
<evidence type="ECO:0000256" key="1">
    <source>
        <dbReference type="ARBA" id="ARBA00006817"/>
    </source>
</evidence>
<dbReference type="EMBL" id="JBHSSW010000003">
    <property type="protein sequence ID" value="MFC6197062.1"/>
    <property type="molecule type" value="Genomic_DNA"/>
</dbReference>
<dbReference type="RefSeq" id="WP_377375351.1">
    <property type="nucleotide sequence ID" value="NZ_JBHSSW010000003.1"/>
</dbReference>
<comment type="similarity">
    <text evidence="1">Belongs to the AHA1 family.</text>
</comment>
<dbReference type="InterPro" id="IPR013538">
    <property type="entry name" value="ASHA1/2-like_C"/>
</dbReference>
<gene>
    <name evidence="3" type="ORF">ACFQDM_03190</name>
</gene>
<reference evidence="4" key="1">
    <citation type="journal article" date="2019" name="Int. J. Syst. Evol. Microbiol.">
        <title>The Global Catalogue of Microorganisms (GCM) 10K type strain sequencing project: providing services to taxonomists for standard genome sequencing and annotation.</title>
        <authorList>
            <consortium name="The Broad Institute Genomics Platform"/>
            <consortium name="The Broad Institute Genome Sequencing Center for Infectious Disease"/>
            <person name="Wu L."/>
            <person name="Ma J."/>
        </authorList>
    </citation>
    <scope>NUCLEOTIDE SEQUENCE [LARGE SCALE GENOMIC DNA]</scope>
    <source>
        <strain evidence="4">CGMCC-1.15741</strain>
    </source>
</reference>
<evidence type="ECO:0000313" key="4">
    <source>
        <dbReference type="Proteomes" id="UP001596303"/>
    </source>
</evidence>
<feature type="domain" description="Activator of Hsp90 ATPase homologue 1/2-like C-terminal" evidence="2">
    <location>
        <begin position="17"/>
        <end position="149"/>
    </location>
</feature>
<dbReference type="Pfam" id="PF08327">
    <property type="entry name" value="AHSA1"/>
    <property type="match status" value="1"/>
</dbReference>
<sequence>MTAEMYHRTTVLEKTFKVSVETVFAAWAELDKRARWNAPSDEVQIRYTEDNFSVGGKDVSLCLVGDHIVAEVIGLYHDIVPNRRIVYTEIIKSDEMVQGVSQVSVHFAPSGAGTEMTVTLQTCALSGAEVLEEVAEGWSAAMAKMAEMFAA</sequence>